<dbReference type="InterPro" id="IPR002110">
    <property type="entry name" value="Ankyrin_rpt"/>
</dbReference>
<dbReference type="PANTHER" id="PTHR24201">
    <property type="entry name" value="ANK_REP_REGION DOMAIN-CONTAINING PROTEIN"/>
    <property type="match status" value="1"/>
</dbReference>
<reference evidence="5" key="1">
    <citation type="submission" date="2025-08" db="UniProtKB">
        <authorList>
            <consortium name="RefSeq"/>
        </authorList>
    </citation>
    <scope>IDENTIFICATION</scope>
</reference>
<evidence type="ECO:0000256" key="3">
    <source>
        <dbReference type="PROSITE-ProRule" id="PRU00023"/>
    </source>
</evidence>
<dbReference type="GO" id="GO:0019901">
    <property type="term" value="F:protein kinase binding"/>
    <property type="evidence" value="ECO:0007669"/>
    <property type="project" value="TreeGrafter"/>
</dbReference>
<evidence type="ECO:0000256" key="2">
    <source>
        <dbReference type="ARBA" id="ARBA00023043"/>
    </source>
</evidence>
<dbReference type="PROSITE" id="PS50088">
    <property type="entry name" value="ANK_REPEAT"/>
    <property type="match status" value="1"/>
</dbReference>
<proteinExistence type="predicted"/>
<dbReference type="InParanoid" id="A0A6P7MEQ1"/>
<dbReference type="OrthoDB" id="539213at2759"/>
<dbReference type="InterPro" id="IPR036770">
    <property type="entry name" value="Ankyrin_rpt-contain_sf"/>
</dbReference>
<dbReference type="SUPFAM" id="SSF48403">
    <property type="entry name" value="Ankyrin repeat"/>
    <property type="match status" value="1"/>
</dbReference>
<evidence type="ECO:0000313" key="4">
    <source>
        <dbReference type="Proteomes" id="UP000515150"/>
    </source>
</evidence>
<organism evidence="4 5">
    <name type="scientific">Betta splendens</name>
    <name type="common">Siamese fighting fish</name>
    <dbReference type="NCBI Taxonomy" id="158456"/>
    <lineage>
        <taxon>Eukaryota</taxon>
        <taxon>Metazoa</taxon>
        <taxon>Chordata</taxon>
        <taxon>Craniata</taxon>
        <taxon>Vertebrata</taxon>
        <taxon>Euteleostomi</taxon>
        <taxon>Actinopterygii</taxon>
        <taxon>Neopterygii</taxon>
        <taxon>Teleostei</taxon>
        <taxon>Neoteleostei</taxon>
        <taxon>Acanthomorphata</taxon>
        <taxon>Anabantaria</taxon>
        <taxon>Anabantiformes</taxon>
        <taxon>Anabantoidei</taxon>
        <taxon>Osphronemidae</taxon>
        <taxon>Betta</taxon>
    </lineage>
</organism>
<evidence type="ECO:0000313" key="5">
    <source>
        <dbReference type="RefSeq" id="XP_029004798.1"/>
    </source>
</evidence>
<sequence>MSVDDLTAAAATGRTADVERLLRAGAEVNGANRFGRTALQVMMMGSSPVARVLLSHGANPNVADRSTGTTPLHDAARTGFLDTVRLLVQHGADPRASDKTGCRPVDLARQNHHNEVLDFLKSLENPV</sequence>
<dbReference type="PROSITE" id="PS50297">
    <property type="entry name" value="ANK_REP_REGION"/>
    <property type="match status" value="1"/>
</dbReference>
<dbReference type="RefSeq" id="XP_029004798.1">
    <property type="nucleotide sequence ID" value="XM_029148965.3"/>
</dbReference>
<dbReference type="GO" id="GO:0005634">
    <property type="term" value="C:nucleus"/>
    <property type="evidence" value="ECO:0007669"/>
    <property type="project" value="TreeGrafter"/>
</dbReference>
<dbReference type="GO" id="GO:0008285">
    <property type="term" value="P:negative regulation of cell population proliferation"/>
    <property type="evidence" value="ECO:0007669"/>
    <property type="project" value="TreeGrafter"/>
</dbReference>
<keyword evidence="2 3" id="KW-0040">ANK repeat</keyword>
<accession>A0A6P7MEQ1</accession>
<protein>
    <submittedName>
        <fullName evidence="5">Cyclin-dependent kinase 4 inhibitor B</fullName>
    </submittedName>
</protein>
<dbReference type="GO" id="GO:0005737">
    <property type="term" value="C:cytoplasm"/>
    <property type="evidence" value="ECO:0007669"/>
    <property type="project" value="TreeGrafter"/>
</dbReference>
<dbReference type="KEGG" id="bspl:114854505"/>
<dbReference type="GO" id="GO:2000045">
    <property type="term" value="P:regulation of G1/S transition of mitotic cell cycle"/>
    <property type="evidence" value="ECO:0007669"/>
    <property type="project" value="TreeGrafter"/>
</dbReference>
<dbReference type="CTD" id="100329528"/>
<dbReference type="SMART" id="SM00248">
    <property type="entry name" value="ANK"/>
    <property type="match status" value="2"/>
</dbReference>
<dbReference type="PANTHER" id="PTHR24201:SF8">
    <property type="entry name" value="CYCLIN-DEPENDENT KINASE 4 INHIBITOR B"/>
    <property type="match status" value="1"/>
</dbReference>
<dbReference type="AlphaFoldDB" id="A0A6P7MEQ1"/>
<dbReference type="GO" id="GO:0004861">
    <property type="term" value="F:cyclin-dependent protein serine/threonine kinase inhibitor activity"/>
    <property type="evidence" value="ECO:0007669"/>
    <property type="project" value="TreeGrafter"/>
</dbReference>
<name>A0A6P7MEQ1_BETSP</name>
<dbReference type="Pfam" id="PF12796">
    <property type="entry name" value="Ank_2"/>
    <property type="match status" value="1"/>
</dbReference>
<keyword evidence="1" id="KW-0677">Repeat</keyword>
<gene>
    <name evidence="5" type="primary">cdkn2a/b</name>
</gene>
<dbReference type="Gene3D" id="1.25.40.20">
    <property type="entry name" value="Ankyrin repeat-containing domain"/>
    <property type="match status" value="1"/>
</dbReference>
<dbReference type="InterPro" id="IPR050776">
    <property type="entry name" value="Ank_Repeat/CDKN_Inhibitor"/>
</dbReference>
<keyword evidence="4" id="KW-1185">Reference proteome</keyword>
<dbReference type="Proteomes" id="UP000515150">
    <property type="component" value="Chromosome 1"/>
</dbReference>
<feature type="repeat" description="ANK" evidence="3">
    <location>
        <begin position="67"/>
        <end position="99"/>
    </location>
</feature>
<dbReference type="GeneID" id="114854505"/>
<evidence type="ECO:0000256" key="1">
    <source>
        <dbReference type="ARBA" id="ARBA00022737"/>
    </source>
</evidence>